<dbReference type="Proteomes" id="UP000740329">
    <property type="component" value="Unassembled WGS sequence"/>
</dbReference>
<evidence type="ECO:0000313" key="2">
    <source>
        <dbReference type="Proteomes" id="UP000740329"/>
    </source>
</evidence>
<sequence>MTEILLNDVISKMKIYLNLEQFSNMEFAQECAKTAINVCSVENLNIVTFYACYLYMRPYDENSNAYLEIYKNSVEEIKNGTIDIDRGFKELTGDCYND</sequence>
<evidence type="ECO:0000313" key="1">
    <source>
        <dbReference type="EMBL" id="MBP2201925.1"/>
    </source>
</evidence>
<dbReference type="RefSeq" id="WP_209591447.1">
    <property type="nucleotide sequence ID" value="NZ_JAGGMU010000004.1"/>
</dbReference>
<dbReference type="OrthoDB" id="61094at2157"/>
<reference evidence="1" key="1">
    <citation type="submission" date="2021-03" db="EMBL/GenBank/DDBJ databases">
        <title>Genomic Encyclopedia of Type Strains, Phase IV (KMG-V): Genome sequencing to study the core and pangenomes of soil and plant-associated prokaryotes.</title>
        <authorList>
            <person name="Whitman W."/>
        </authorList>
    </citation>
    <scope>NUCLEOTIDE SEQUENCE</scope>
    <source>
        <strain evidence="1">C4</strain>
    </source>
</reference>
<dbReference type="EMBL" id="JAGGMV010000004">
    <property type="protein sequence ID" value="MBP2201925.1"/>
    <property type="molecule type" value="Genomic_DNA"/>
</dbReference>
<name>A0A8J7RI71_METVO</name>
<dbReference type="AlphaFoldDB" id="A0A8J7RI71"/>
<protein>
    <submittedName>
        <fullName evidence="1">Uncharacterized protein</fullName>
    </submittedName>
</protein>
<comment type="caution">
    <text evidence="1">The sequence shown here is derived from an EMBL/GenBank/DDBJ whole genome shotgun (WGS) entry which is preliminary data.</text>
</comment>
<accession>A0A8J7RI71</accession>
<proteinExistence type="predicted"/>
<organism evidence="1 2">
    <name type="scientific">Methanococcus voltae</name>
    <dbReference type="NCBI Taxonomy" id="2188"/>
    <lineage>
        <taxon>Archaea</taxon>
        <taxon>Methanobacteriati</taxon>
        <taxon>Methanobacteriota</taxon>
        <taxon>Methanomada group</taxon>
        <taxon>Methanococci</taxon>
        <taxon>Methanococcales</taxon>
        <taxon>Methanococcaceae</taxon>
        <taxon>Methanococcus</taxon>
    </lineage>
</organism>
<gene>
    <name evidence="1" type="ORF">J3E07_001365</name>
</gene>